<dbReference type="AlphaFoldDB" id="A0A7G5DTL1"/>
<dbReference type="InterPro" id="IPR056338">
    <property type="entry name" value="Cap15-like_TM"/>
</dbReference>
<feature type="domain" description="CD-NTase-associated protein 15" evidence="2">
    <location>
        <begin position="74"/>
        <end position="196"/>
    </location>
</feature>
<keyword evidence="1" id="KW-0812">Transmembrane</keyword>
<evidence type="ECO:0000313" key="5">
    <source>
        <dbReference type="Proteomes" id="UP000515276"/>
    </source>
</evidence>
<feature type="transmembrane region" description="Helical" evidence="1">
    <location>
        <begin position="12"/>
        <end position="33"/>
    </location>
</feature>
<gene>
    <name evidence="4" type="ORF">HS968_08505</name>
</gene>
<keyword evidence="5" id="KW-1185">Reference proteome</keyword>
<dbReference type="Proteomes" id="UP000515276">
    <property type="component" value="Chromosome"/>
</dbReference>
<dbReference type="Pfam" id="PF23471">
    <property type="entry name" value="Cap15_TM"/>
    <property type="match status" value="1"/>
</dbReference>
<keyword evidence="1" id="KW-1133">Transmembrane helix</keyword>
<dbReference type="Pfam" id="PF18153">
    <property type="entry name" value="Cap15_CD_rec"/>
    <property type="match status" value="1"/>
</dbReference>
<accession>A0A7G5DTL1</accession>
<dbReference type="InterPro" id="IPR041208">
    <property type="entry name" value="Cap15"/>
</dbReference>
<keyword evidence="1" id="KW-0472">Membrane</keyword>
<feature type="domain" description="Cap1-like TM helices" evidence="3">
    <location>
        <begin position="13"/>
        <end position="69"/>
    </location>
</feature>
<evidence type="ECO:0000313" key="4">
    <source>
        <dbReference type="EMBL" id="QMV65086.1"/>
    </source>
</evidence>
<protein>
    <submittedName>
        <fullName evidence="4">Pancortin-3</fullName>
    </submittedName>
</protein>
<organism evidence="4 5">
    <name type="scientific">Pseudomonas berkeleyensis</name>
    <dbReference type="NCBI Taxonomy" id="2726956"/>
    <lineage>
        <taxon>Bacteria</taxon>
        <taxon>Pseudomonadati</taxon>
        <taxon>Pseudomonadota</taxon>
        <taxon>Gammaproteobacteria</taxon>
        <taxon>Pseudomonadales</taxon>
        <taxon>Pseudomonadaceae</taxon>
        <taxon>Pseudomonas</taxon>
    </lineage>
</organism>
<dbReference type="RefSeq" id="WP_182370960.1">
    <property type="nucleotide sequence ID" value="NZ_CP059139.1"/>
</dbReference>
<proteinExistence type="predicted"/>
<name>A0A7G5DTL1_9PSED</name>
<feature type="transmembrane region" description="Helical" evidence="1">
    <location>
        <begin position="45"/>
        <end position="63"/>
    </location>
</feature>
<sequence>MHDYAVFGHDRAMIGRWLGVVSIAVAGGISQFLAWTTNLTGIDAFTRATIATGAVYFALHWTFNKWAWKIPYFSIPDLNGTWALQGQTLNEDGSTRFDWEGEIGIEQNWKEISVHLKTKNSQSQSYTATLSRRHGPTGGWLLSYSYRNEPELERTHELNSHKGYCEIEIDKTLSMGKASYFNSSGRRTFGTITLRKTA</sequence>
<evidence type="ECO:0000259" key="2">
    <source>
        <dbReference type="Pfam" id="PF18153"/>
    </source>
</evidence>
<reference evidence="4 5" key="1">
    <citation type="journal article" date="2020" name="G3 (Bethesda)">
        <title>CeMbio - The Caenorhabditis elegans Microbiome Resource.</title>
        <authorList>
            <person name="Dirksen P."/>
            <person name="Assie A."/>
            <person name="Zimmermann J."/>
            <person name="Zhang F."/>
            <person name="Tietje A.M."/>
            <person name="Marsh S.A."/>
            <person name="Felix M.A."/>
            <person name="Shapira M."/>
            <person name="Kaleta C."/>
            <person name="Schulenburg H."/>
            <person name="Samuel B."/>
        </authorList>
    </citation>
    <scope>NUCLEOTIDE SEQUENCE [LARGE SCALE GENOMIC DNA]</scope>
    <source>
        <strain evidence="4 5">MSPm1</strain>
    </source>
</reference>
<evidence type="ECO:0000256" key="1">
    <source>
        <dbReference type="SAM" id="Phobius"/>
    </source>
</evidence>
<evidence type="ECO:0000259" key="3">
    <source>
        <dbReference type="Pfam" id="PF23471"/>
    </source>
</evidence>
<dbReference type="EMBL" id="CP059139">
    <property type="protein sequence ID" value="QMV65086.1"/>
    <property type="molecule type" value="Genomic_DNA"/>
</dbReference>